<organism evidence="2 3">
    <name type="scientific">Cotesia congregata</name>
    <name type="common">Parasitoid wasp</name>
    <name type="synonym">Apanteles congregatus</name>
    <dbReference type="NCBI Taxonomy" id="51543"/>
    <lineage>
        <taxon>Eukaryota</taxon>
        <taxon>Metazoa</taxon>
        <taxon>Ecdysozoa</taxon>
        <taxon>Arthropoda</taxon>
        <taxon>Hexapoda</taxon>
        <taxon>Insecta</taxon>
        <taxon>Pterygota</taxon>
        <taxon>Neoptera</taxon>
        <taxon>Endopterygota</taxon>
        <taxon>Hymenoptera</taxon>
        <taxon>Apocrita</taxon>
        <taxon>Ichneumonoidea</taxon>
        <taxon>Braconidae</taxon>
        <taxon>Microgastrinae</taxon>
        <taxon>Cotesia</taxon>
    </lineage>
</organism>
<feature type="signal peptide" evidence="1">
    <location>
        <begin position="1"/>
        <end position="25"/>
    </location>
</feature>
<proteinExistence type="predicted"/>
<dbReference type="EMBL" id="CAJNRD030001116">
    <property type="protein sequence ID" value="CAG5075152.1"/>
    <property type="molecule type" value="Genomic_DNA"/>
</dbReference>
<dbReference type="InterPro" id="IPR051057">
    <property type="entry name" value="PI-PLC_domain"/>
</dbReference>
<dbReference type="OrthoDB" id="7697653at2759"/>
<sequence length="327" mass="37001">MALHFVKKLLISIVVTTYLISDVEACIGVKCPDYISKYKKNVPRKRVISHLSDSLELRKLALIGTRYSASHVTGIPRYKTQKLTISQQLIFGVRVLDSAIWSSSNIFYLYKWAKYLMTFDEFLGPINSFLTANPGEFVITLIHEEHKRGSDVTKSNCEIVRSYCSLSNGHRIVTNWSLEDTIEQHRGKILLAGLDSSFDDCALSIASNGQVQNTETSVDSSSKIEDKWIDIQKFHDRSYRKDSGHCFVNFMADKADTNTWKMAVKGGTSTRNGCEAPLNVRMASYFSNPHRALIMVMADYVTQDFIDSILGTNFEGDSFYTNYTDDL</sequence>
<feature type="chain" id="PRO_5035321535" evidence="1">
    <location>
        <begin position="26"/>
        <end position="327"/>
    </location>
</feature>
<reference evidence="2" key="1">
    <citation type="submission" date="2021-04" db="EMBL/GenBank/DDBJ databases">
        <authorList>
            <person name="Chebbi M.A.C M."/>
        </authorList>
    </citation>
    <scope>NUCLEOTIDE SEQUENCE</scope>
</reference>
<protein>
    <submittedName>
        <fullName evidence="2">Venom protein 24</fullName>
    </submittedName>
</protein>
<accession>A0A8J2EGR7</accession>
<dbReference type="Proteomes" id="UP000786811">
    <property type="component" value="Unassembled WGS sequence"/>
</dbReference>
<name>A0A8J2EGR7_COTCN</name>
<comment type="caution">
    <text evidence="2">The sequence shown here is derived from an EMBL/GenBank/DDBJ whole genome shotgun (WGS) entry which is preliminary data.</text>
</comment>
<dbReference type="GO" id="GO:0008081">
    <property type="term" value="F:phosphoric diester hydrolase activity"/>
    <property type="evidence" value="ECO:0007669"/>
    <property type="project" value="InterPro"/>
</dbReference>
<evidence type="ECO:0000256" key="1">
    <source>
        <dbReference type="SAM" id="SignalP"/>
    </source>
</evidence>
<keyword evidence="1" id="KW-0732">Signal</keyword>
<keyword evidence="3" id="KW-1185">Reference proteome</keyword>
<dbReference type="Gene3D" id="3.20.20.190">
    <property type="entry name" value="Phosphatidylinositol (PI) phosphodiesterase"/>
    <property type="match status" value="1"/>
</dbReference>
<dbReference type="InterPro" id="IPR017946">
    <property type="entry name" value="PLC-like_Pdiesterase_TIM-brl"/>
</dbReference>
<dbReference type="PANTHER" id="PTHR13593:SF113">
    <property type="entry name" value="SI:DKEY-266F7.9"/>
    <property type="match status" value="1"/>
</dbReference>
<dbReference type="PANTHER" id="PTHR13593">
    <property type="match status" value="1"/>
</dbReference>
<dbReference type="SUPFAM" id="SSF51695">
    <property type="entry name" value="PLC-like phosphodiesterases"/>
    <property type="match status" value="1"/>
</dbReference>
<evidence type="ECO:0000313" key="3">
    <source>
        <dbReference type="Proteomes" id="UP000786811"/>
    </source>
</evidence>
<gene>
    <name evidence="2" type="ORF">HICCMSTLAB_LOCUS1306</name>
</gene>
<evidence type="ECO:0000313" key="2">
    <source>
        <dbReference type="EMBL" id="CAG5075152.1"/>
    </source>
</evidence>
<dbReference type="AlphaFoldDB" id="A0A8J2EGR7"/>
<dbReference type="GO" id="GO:0006629">
    <property type="term" value="P:lipid metabolic process"/>
    <property type="evidence" value="ECO:0007669"/>
    <property type="project" value="InterPro"/>
</dbReference>